<accession>A0A5J6F773</accession>
<gene>
    <name evidence="1" type="ORF">CP967_08605</name>
</gene>
<protein>
    <submittedName>
        <fullName evidence="1">Uncharacterized protein</fullName>
    </submittedName>
</protein>
<dbReference type="OrthoDB" id="4321817at2"/>
<dbReference type="AlphaFoldDB" id="A0A5J6F773"/>
<dbReference type="Proteomes" id="UP000326178">
    <property type="component" value="Chromosome"/>
</dbReference>
<reference evidence="1 2" key="1">
    <citation type="submission" date="2017-09" db="EMBL/GenBank/DDBJ databases">
        <authorList>
            <person name="Lee N."/>
            <person name="Cho B.-K."/>
        </authorList>
    </citation>
    <scope>NUCLEOTIDE SEQUENCE [LARGE SCALE GENOMIC DNA]</scope>
    <source>
        <strain evidence="1 2">ATCC 12769</strain>
    </source>
</reference>
<evidence type="ECO:0000313" key="2">
    <source>
        <dbReference type="Proteomes" id="UP000326178"/>
    </source>
</evidence>
<evidence type="ECO:0000313" key="1">
    <source>
        <dbReference type="EMBL" id="QEU72022.1"/>
    </source>
</evidence>
<name>A0A5J6F773_9ACTN</name>
<keyword evidence="2" id="KW-1185">Reference proteome</keyword>
<sequence length="85" mass="8933">MIADEIAAELDKLRVTSLAPGRVAVALKLARALDEIADGDAPTSQAVIADKLDTIMAKLRALAPPATEGDVLDDLADRRAQRRGA</sequence>
<proteinExistence type="predicted"/>
<dbReference type="EMBL" id="CP023702">
    <property type="protein sequence ID" value="QEU72022.1"/>
    <property type="molecule type" value="Genomic_DNA"/>
</dbReference>
<dbReference type="KEGG" id="snk:CP967_08605"/>
<dbReference type="RefSeq" id="WP_150487388.1">
    <property type="nucleotide sequence ID" value="NZ_BMUV01000001.1"/>
</dbReference>
<organism evidence="1 2">
    <name type="scientific">Streptomyces nitrosporeus</name>
    <dbReference type="NCBI Taxonomy" id="28894"/>
    <lineage>
        <taxon>Bacteria</taxon>
        <taxon>Bacillati</taxon>
        <taxon>Actinomycetota</taxon>
        <taxon>Actinomycetes</taxon>
        <taxon>Kitasatosporales</taxon>
        <taxon>Streptomycetaceae</taxon>
        <taxon>Streptomyces</taxon>
    </lineage>
</organism>